<evidence type="ECO:0000313" key="1">
    <source>
        <dbReference type="Ensembl" id="ENSFHEP00000034692.1"/>
    </source>
</evidence>
<sequence>MCVFRQWLWVKALSQSEHWKGLSPVWVLMWTLRYSRLRHAFPQMLQIKSLMPEWISMCSLVLYLKALLQTVQTNGLSVHNTVCLSGSTCARSKIGERSQTYCRFCIYKLLFSHAASGEL</sequence>
<evidence type="ECO:0000313" key="2">
    <source>
        <dbReference type="Proteomes" id="UP000265000"/>
    </source>
</evidence>
<protein>
    <submittedName>
        <fullName evidence="1">Uncharacterized protein</fullName>
    </submittedName>
</protein>
<dbReference type="Proteomes" id="UP000265000">
    <property type="component" value="Unplaced"/>
</dbReference>
<name>A0A3Q2R264_FUNHE</name>
<reference evidence="1" key="1">
    <citation type="submission" date="2025-08" db="UniProtKB">
        <authorList>
            <consortium name="Ensembl"/>
        </authorList>
    </citation>
    <scope>IDENTIFICATION</scope>
</reference>
<dbReference type="Ensembl" id="ENSFHET00000035284.1">
    <property type="protein sequence ID" value="ENSFHEP00000034692.1"/>
    <property type="gene ID" value="ENSFHEG00000022531.1"/>
</dbReference>
<keyword evidence="2" id="KW-1185">Reference proteome</keyword>
<dbReference type="AlphaFoldDB" id="A0A3Q2R264"/>
<accession>A0A3Q2R264</accession>
<reference evidence="1" key="2">
    <citation type="submission" date="2025-09" db="UniProtKB">
        <authorList>
            <consortium name="Ensembl"/>
        </authorList>
    </citation>
    <scope>IDENTIFICATION</scope>
</reference>
<proteinExistence type="predicted"/>
<organism evidence="1 2">
    <name type="scientific">Fundulus heteroclitus</name>
    <name type="common">Killifish</name>
    <name type="synonym">Mummichog</name>
    <dbReference type="NCBI Taxonomy" id="8078"/>
    <lineage>
        <taxon>Eukaryota</taxon>
        <taxon>Metazoa</taxon>
        <taxon>Chordata</taxon>
        <taxon>Craniata</taxon>
        <taxon>Vertebrata</taxon>
        <taxon>Euteleostomi</taxon>
        <taxon>Actinopterygii</taxon>
        <taxon>Neopterygii</taxon>
        <taxon>Teleostei</taxon>
        <taxon>Neoteleostei</taxon>
        <taxon>Acanthomorphata</taxon>
        <taxon>Ovalentaria</taxon>
        <taxon>Atherinomorphae</taxon>
        <taxon>Cyprinodontiformes</taxon>
        <taxon>Fundulidae</taxon>
        <taxon>Fundulus</taxon>
    </lineage>
</organism>
<dbReference type="GeneTree" id="ENSGT00940000177560"/>